<keyword evidence="1" id="KW-0175">Coiled coil</keyword>
<evidence type="ECO:0000313" key="2">
    <source>
        <dbReference type="EMBL" id="TYJ04930.1"/>
    </source>
</evidence>
<feature type="coiled-coil region" evidence="1">
    <location>
        <begin position="77"/>
        <end position="104"/>
    </location>
</feature>
<evidence type="ECO:0000256" key="1">
    <source>
        <dbReference type="SAM" id="Coils"/>
    </source>
</evidence>
<feature type="non-terminal residue" evidence="2">
    <location>
        <position position="1"/>
    </location>
</feature>
<name>A0A5D2WTR2_GOSMU</name>
<keyword evidence="3" id="KW-1185">Reference proteome</keyword>
<reference evidence="2 3" key="1">
    <citation type="submission" date="2019-07" db="EMBL/GenBank/DDBJ databases">
        <title>WGS assembly of Gossypium mustelinum.</title>
        <authorList>
            <person name="Chen Z.J."/>
            <person name="Sreedasyam A."/>
            <person name="Ando A."/>
            <person name="Song Q."/>
            <person name="De L."/>
            <person name="Hulse-Kemp A."/>
            <person name="Ding M."/>
            <person name="Ye W."/>
            <person name="Kirkbride R."/>
            <person name="Jenkins J."/>
            <person name="Plott C."/>
            <person name="Lovell J."/>
            <person name="Lin Y.-M."/>
            <person name="Vaughn R."/>
            <person name="Liu B."/>
            <person name="Li W."/>
            <person name="Simpson S."/>
            <person name="Scheffler B."/>
            <person name="Saski C."/>
            <person name="Grover C."/>
            <person name="Hu G."/>
            <person name="Conover J."/>
            <person name="Carlson J."/>
            <person name="Shu S."/>
            <person name="Boston L."/>
            <person name="Williams M."/>
            <person name="Peterson D."/>
            <person name="Mcgee K."/>
            <person name="Jones D."/>
            <person name="Wendel J."/>
            <person name="Stelly D."/>
            <person name="Grimwood J."/>
            <person name="Schmutz J."/>
        </authorList>
    </citation>
    <scope>NUCLEOTIDE SEQUENCE [LARGE SCALE GENOMIC DNA]</scope>
    <source>
        <strain evidence="2">1408120.09</strain>
    </source>
</reference>
<dbReference type="PANTHER" id="PTHR35500:SF1">
    <property type="entry name" value="OS03G0108700 PROTEIN"/>
    <property type="match status" value="1"/>
</dbReference>
<dbReference type="EMBL" id="CM017647">
    <property type="protein sequence ID" value="TYJ04930.1"/>
    <property type="molecule type" value="Genomic_DNA"/>
</dbReference>
<evidence type="ECO:0008006" key="4">
    <source>
        <dbReference type="Google" id="ProtNLM"/>
    </source>
</evidence>
<protein>
    <recommendedName>
        <fullName evidence="4">Knotted 1-binding protein 36</fullName>
    </recommendedName>
</protein>
<organism evidence="2 3">
    <name type="scientific">Gossypium mustelinum</name>
    <name type="common">Cotton</name>
    <name type="synonym">Gossypium caicoense</name>
    <dbReference type="NCBI Taxonomy" id="34275"/>
    <lineage>
        <taxon>Eukaryota</taxon>
        <taxon>Viridiplantae</taxon>
        <taxon>Streptophyta</taxon>
        <taxon>Embryophyta</taxon>
        <taxon>Tracheophyta</taxon>
        <taxon>Spermatophyta</taxon>
        <taxon>Magnoliopsida</taxon>
        <taxon>eudicotyledons</taxon>
        <taxon>Gunneridae</taxon>
        <taxon>Pentapetalae</taxon>
        <taxon>rosids</taxon>
        <taxon>malvids</taxon>
        <taxon>Malvales</taxon>
        <taxon>Malvaceae</taxon>
        <taxon>Malvoideae</taxon>
        <taxon>Gossypium</taxon>
    </lineage>
</organism>
<evidence type="ECO:0000313" key="3">
    <source>
        <dbReference type="Proteomes" id="UP000323597"/>
    </source>
</evidence>
<dbReference type="AlphaFoldDB" id="A0A5D2WTR2"/>
<dbReference type="Proteomes" id="UP000323597">
    <property type="component" value="Chromosome A12"/>
</dbReference>
<sequence>SFEKTHETRRGRETRRSHKQWNYYGGNTEKEQSEAIIVGSEEMEFNISHILEKIKRFTQLVSELLESGKSMFKELSNDFEERLIMIHKEQMEKWQEEIKELRLMDASNEEATALLSNARFLLQNPFSES</sequence>
<gene>
    <name evidence="2" type="ORF">E1A91_A12G128400v1</name>
</gene>
<dbReference type="PANTHER" id="PTHR35500">
    <property type="entry name" value="OS03G0108700 PROTEIN"/>
    <property type="match status" value="1"/>
</dbReference>
<proteinExistence type="predicted"/>
<accession>A0A5D2WTR2</accession>